<dbReference type="GO" id="GO:0046854">
    <property type="term" value="P:phosphatidylinositol phosphate biosynthetic process"/>
    <property type="evidence" value="ECO:0007669"/>
    <property type="project" value="TreeGrafter"/>
</dbReference>
<dbReference type="SMART" id="SM00253">
    <property type="entry name" value="SOCS"/>
    <property type="match status" value="1"/>
</dbReference>
<dbReference type="EMBL" id="GACK01001597">
    <property type="protein sequence ID" value="JAA63437.1"/>
    <property type="molecule type" value="mRNA"/>
</dbReference>
<evidence type="ECO:0000256" key="3">
    <source>
        <dbReference type="ARBA" id="ARBA00022786"/>
    </source>
</evidence>
<keyword evidence="3" id="KW-0833">Ubl conjugation pathway</keyword>
<feature type="region of interest" description="Disordered" evidence="6">
    <location>
        <begin position="665"/>
        <end position="684"/>
    </location>
</feature>
<dbReference type="PANTHER" id="PTHR10155:SF5">
    <property type="entry name" value="SUPPRESSOR OF CYTOKINE SIGNALING 7"/>
    <property type="match status" value="1"/>
</dbReference>
<evidence type="ECO:0000256" key="4">
    <source>
        <dbReference type="ARBA" id="ARBA00022999"/>
    </source>
</evidence>
<dbReference type="PANTHER" id="PTHR10155">
    <property type="entry name" value="PHOSPHATIDYLINOSITOL 3-KINASE REGULATORY SUBUNIT"/>
    <property type="match status" value="1"/>
</dbReference>
<evidence type="ECO:0000259" key="7">
    <source>
        <dbReference type="PROSITE" id="PS50001"/>
    </source>
</evidence>
<keyword evidence="4 5" id="KW-0727">SH2 domain</keyword>
<dbReference type="SMART" id="SM00252">
    <property type="entry name" value="SH2"/>
    <property type="match status" value="1"/>
</dbReference>
<dbReference type="InterPro" id="IPR036036">
    <property type="entry name" value="SOCS_box-like_dom_sf"/>
</dbReference>
<evidence type="ECO:0000259" key="8">
    <source>
        <dbReference type="PROSITE" id="PS50225"/>
    </source>
</evidence>
<name>L7MHY3_RHIPC</name>
<dbReference type="Pfam" id="PF00017">
    <property type="entry name" value="SH2"/>
    <property type="match status" value="1"/>
</dbReference>
<feature type="region of interest" description="Disordered" evidence="6">
    <location>
        <begin position="176"/>
        <end position="208"/>
    </location>
</feature>
<reference evidence="9" key="2">
    <citation type="journal article" date="2015" name="J. Proteomics">
        <title>Sexual differences in the sialomes of the zebra tick, Rhipicephalus pulchellus.</title>
        <authorList>
            <person name="Tan A.W."/>
            <person name="Francischetti I.M."/>
            <person name="Slovak M."/>
            <person name="Kini R.M."/>
            <person name="Ribeiro J.M."/>
        </authorList>
    </citation>
    <scope>NUCLEOTIDE SEQUENCE</scope>
    <source>
        <tissue evidence="9">Salivary gland</tissue>
    </source>
</reference>
<dbReference type="SMART" id="SM00969">
    <property type="entry name" value="SOCS_box"/>
    <property type="match status" value="1"/>
</dbReference>
<dbReference type="PROSITE" id="PS50225">
    <property type="entry name" value="SOCS"/>
    <property type="match status" value="1"/>
</dbReference>
<keyword evidence="1" id="KW-0341">Growth regulation</keyword>
<feature type="compositionally biased region" description="Basic and acidic residues" evidence="6">
    <location>
        <begin position="54"/>
        <end position="67"/>
    </location>
</feature>
<feature type="domain" description="SH2" evidence="7">
    <location>
        <begin position="499"/>
        <end position="605"/>
    </location>
</feature>
<dbReference type="GO" id="GO:0009968">
    <property type="term" value="P:negative regulation of signal transduction"/>
    <property type="evidence" value="ECO:0007669"/>
    <property type="project" value="UniProtKB-KW"/>
</dbReference>
<protein>
    <submittedName>
        <fullName evidence="9">Putative suppressor of cytokine signaling at 16d</fullName>
    </submittedName>
</protein>
<feature type="region of interest" description="Disordered" evidence="6">
    <location>
        <begin position="313"/>
        <end position="342"/>
    </location>
</feature>
<dbReference type="InterPro" id="IPR037346">
    <property type="entry name" value="SOCS7_SOCS"/>
</dbReference>
<sequence length="684" mass="74366">RLLCLQAAVAMRTMPRCEQQEHRVSLHLWPALVGCLLHSSPRDMDQQASPGSLDFRDVSTRDEHHTNDQAQEGSTEQPRHSSHPVIFQVDLHPPSGHQNIGVWEARVPSARPPSSSVEECGATGSAAASTLSADWPSTESAGALPLSVYMACLSLDSCQVSSPRCRLEATCCCESHGATAKSSPSDAGSRRASASGRTDGSAAKASRSRCSLDEPSNYTLVLKPKALKPCAAVGSVHSVHSAHSACSIGAPFERPEIVSRPGSTPSQVLGSSEEGRELLPQMPYSSPNSPIPFSAAAREADVHVTKEEKASSSCSNCRRSRSTTVESKKHLKSKKRKENSRTERCCSEEIGTRSNCDGIEELSGPIGKASLRHSLGSCLGSRGQSVSRPVEKASSSKRRFSFTLPNALLNVFRKGSSATPSVRNSSSQTDPYPEEVVRCSEKATSPYAVRALPPLPGNATVTLCDHFGRADAVSCASDDSDRKSLDYASSIEKVKDCGWYWGPISGETAERLLAHEPDGSFVVRDSSDEHYIFSLTFKLNGFVRHVRIEHDQGNFSFGCLQKFHSNTIVDFIENAVEHSRSGRYLFFLHRRPVLGPMRVQLLHPVSRFKQVQSLQHLCRFSILKTIRRDFVDALPLPARLKAYLNTPHYYSEELADSVSLGDGGLAVQSQEPLSGRQEGPFSPS</sequence>
<feature type="non-terminal residue" evidence="9">
    <location>
        <position position="1"/>
    </location>
</feature>
<proteinExistence type="evidence at transcript level"/>
<dbReference type="CDD" id="cd03741">
    <property type="entry name" value="SOCS_SOCS7"/>
    <property type="match status" value="1"/>
</dbReference>
<feature type="region of interest" description="Disordered" evidence="6">
    <location>
        <begin position="415"/>
        <end position="434"/>
    </location>
</feature>
<dbReference type="InterPro" id="IPR001496">
    <property type="entry name" value="SOCS_box"/>
</dbReference>
<feature type="compositionally biased region" description="Low complexity" evidence="6">
    <location>
        <begin position="182"/>
        <end position="203"/>
    </location>
</feature>
<evidence type="ECO:0000256" key="1">
    <source>
        <dbReference type="ARBA" id="ARBA00022604"/>
    </source>
</evidence>
<dbReference type="AlphaFoldDB" id="L7MHY3"/>
<feature type="domain" description="SOCS box" evidence="8">
    <location>
        <begin position="600"/>
        <end position="650"/>
    </location>
</feature>
<feature type="region of interest" description="Disordered" evidence="6">
    <location>
        <begin position="42"/>
        <end position="82"/>
    </location>
</feature>
<dbReference type="CDD" id="cd10388">
    <property type="entry name" value="SH2_SOCS7"/>
    <property type="match status" value="1"/>
</dbReference>
<feature type="compositionally biased region" description="Basic residues" evidence="6">
    <location>
        <begin position="329"/>
        <end position="338"/>
    </location>
</feature>
<dbReference type="PROSITE" id="PS50001">
    <property type="entry name" value="SH2"/>
    <property type="match status" value="1"/>
</dbReference>
<dbReference type="GO" id="GO:0046935">
    <property type="term" value="F:1-phosphatidylinositol-3-kinase regulator activity"/>
    <property type="evidence" value="ECO:0007669"/>
    <property type="project" value="TreeGrafter"/>
</dbReference>
<dbReference type="GO" id="GO:0035556">
    <property type="term" value="P:intracellular signal transduction"/>
    <property type="evidence" value="ECO:0007669"/>
    <property type="project" value="InterPro"/>
</dbReference>
<dbReference type="Gene3D" id="3.30.505.10">
    <property type="entry name" value="SH2 domain"/>
    <property type="match status" value="1"/>
</dbReference>
<dbReference type="Pfam" id="PF07525">
    <property type="entry name" value="SOCS_box"/>
    <property type="match status" value="1"/>
</dbReference>
<dbReference type="InterPro" id="IPR000980">
    <property type="entry name" value="SH2"/>
</dbReference>
<dbReference type="GO" id="GO:0005942">
    <property type="term" value="C:phosphatidylinositol 3-kinase complex"/>
    <property type="evidence" value="ECO:0007669"/>
    <property type="project" value="TreeGrafter"/>
</dbReference>
<keyword evidence="2" id="KW-0734">Signal transduction inhibitor</keyword>
<organism evidence="9">
    <name type="scientific">Rhipicephalus pulchellus</name>
    <name type="common">Yellow backed tick</name>
    <name type="synonym">Dermacentor pulchellus</name>
    <dbReference type="NCBI Taxonomy" id="72859"/>
    <lineage>
        <taxon>Eukaryota</taxon>
        <taxon>Metazoa</taxon>
        <taxon>Ecdysozoa</taxon>
        <taxon>Arthropoda</taxon>
        <taxon>Chelicerata</taxon>
        <taxon>Arachnida</taxon>
        <taxon>Acari</taxon>
        <taxon>Parasitiformes</taxon>
        <taxon>Ixodida</taxon>
        <taxon>Ixodoidea</taxon>
        <taxon>Ixodidae</taxon>
        <taxon>Rhipicephalinae</taxon>
        <taxon>Rhipicephalus</taxon>
        <taxon>Rhipicephalus</taxon>
    </lineage>
</organism>
<dbReference type="SUPFAM" id="SSF55550">
    <property type="entry name" value="SH2 domain"/>
    <property type="match status" value="1"/>
</dbReference>
<dbReference type="InterPro" id="IPR035866">
    <property type="entry name" value="SOCS7_SH2"/>
</dbReference>
<evidence type="ECO:0000313" key="9">
    <source>
        <dbReference type="EMBL" id="JAA63437.1"/>
    </source>
</evidence>
<feature type="compositionally biased region" description="Polar residues" evidence="6">
    <location>
        <begin position="416"/>
        <end position="430"/>
    </location>
</feature>
<evidence type="ECO:0000256" key="5">
    <source>
        <dbReference type="PROSITE-ProRule" id="PRU00191"/>
    </source>
</evidence>
<dbReference type="InterPro" id="IPR036860">
    <property type="entry name" value="SH2_dom_sf"/>
</dbReference>
<accession>L7MHY3</accession>
<evidence type="ECO:0000256" key="2">
    <source>
        <dbReference type="ARBA" id="ARBA00022700"/>
    </source>
</evidence>
<reference evidence="9" key="1">
    <citation type="submission" date="2012-11" db="EMBL/GenBank/DDBJ databases">
        <authorList>
            <person name="Lucero-Rivera Y.E."/>
            <person name="Tovar-Ramirez D."/>
        </authorList>
    </citation>
    <scope>NUCLEOTIDE SEQUENCE</scope>
    <source>
        <tissue evidence="9">Salivary gland</tissue>
    </source>
</reference>
<dbReference type="SUPFAM" id="SSF158235">
    <property type="entry name" value="SOCS box-like"/>
    <property type="match status" value="1"/>
</dbReference>
<evidence type="ECO:0000256" key="6">
    <source>
        <dbReference type="SAM" id="MobiDB-lite"/>
    </source>
</evidence>